<comment type="caution">
    <text evidence="1">The sequence shown here is derived from an EMBL/GenBank/DDBJ whole genome shotgun (WGS) entry which is preliminary data.</text>
</comment>
<feature type="non-terminal residue" evidence="1">
    <location>
        <position position="41"/>
    </location>
</feature>
<sequence>MSPKLTESQLKDGTSNWGSLFFTLNEQTGCLLPSDVVAKAI</sequence>
<protein>
    <submittedName>
        <fullName evidence="1">Uncharacterized protein</fullName>
    </submittedName>
</protein>
<gene>
    <name evidence="1" type="ORF">S03H2_28946</name>
</gene>
<reference evidence="1" key="1">
    <citation type="journal article" date="2014" name="Front. Microbiol.">
        <title>High frequency of phylogenetically diverse reductive dehalogenase-homologous genes in deep subseafloor sedimentary metagenomes.</title>
        <authorList>
            <person name="Kawai M."/>
            <person name="Futagami T."/>
            <person name="Toyoda A."/>
            <person name="Takaki Y."/>
            <person name="Nishi S."/>
            <person name="Hori S."/>
            <person name="Arai W."/>
            <person name="Tsubouchi T."/>
            <person name="Morono Y."/>
            <person name="Uchiyama I."/>
            <person name="Ito T."/>
            <person name="Fujiyama A."/>
            <person name="Inagaki F."/>
            <person name="Takami H."/>
        </authorList>
    </citation>
    <scope>NUCLEOTIDE SEQUENCE</scope>
    <source>
        <strain evidence="1">Expedition CK06-06</strain>
    </source>
</reference>
<name>X1HT58_9ZZZZ</name>
<evidence type="ECO:0000313" key="1">
    <source>
        <dbReference type="EMBL" id="GAH60250.1"/>
    </source>
</evidence>
<proteinExistence type="predicted"/>
<organism evidence="1">
    <name type="scientific">marine sediment metagenome</name>
    <dbReference type="NCBI Taxonomy" id="412755"/>
    <lineage>
        <taxon>unclassified sequences</taxon>
        <taxon>metagenomes</taxon>
        <taxon>ecological metagenomes</taxon>
    </lineage>
</organism>
<dbReference type="AlphaFoldDB" id="X1HT58"/>
<dbReference type="EMBL" id="BARU01017450">
    <property type="protein sequence ID" value="GAH60250.1"/>
    <property type="molecule type" value="Genomic_DNA"/>
</dbReference>
<accession>X1HT58</accession>